<protein>
    <submittedName>
        <fullName evidence="2">ABC-2 type transport system permease protein</fullName>
    </submittedName>
</protein>
<reference evidence="2" key="1">
    <citation type="submission" date="2020-11" db="EMBL/GenBank/DDBJ databases">
        <title>Sequencing the genomes of 1000 actinobacteria strains.</title>
        <authorList>
            <person name="Klenk H.-P."/>
        </authorList>
    </citation>
    <scope>NUCLEOTIDE SEQUENCE</scope>
    <source>
        <strain evidence="2">DSM 43175</strain>
    </source>
</reference>
<feature type="transmembrane region" description="Helical" evidence="1">
    <location>
        <begin position="120"/>
        <end position="146"/>
    </location>
</feature>
<name>A0A931DF84_9ACTN</name>
<feature type="transmembrane region" description="Helical" evidence="1">
    <location>
        <begin position="35"/>
        <end position="55"/>
    </location>
</feature>
<proteinExistence type="predicted"/>
<organism evidence="2 3">
    <name type="scientific">Actinomadura viridis</name>
    <dbReference type="NCBI Taxonomy" id="58110"/>
    <lineage>
        <taxon>Bacteria</taxon>
        <taxon>Bacillati</taxon>
        <taxon>Actinomycetota</taxon>
        <taxon>Actinomycetes</taxon>
        <taxon>Streptosporangiales</taxon>
        <taxon>Thermomonosporaceae</taxon>
        <taxon>Actinomadura</taxon>
    </lineage>
</organism>
<keyword evidence="1" id="KW-0472">Membrane</keyword>
<evidence type="ECO:0000313" key="2">
    <source>
        <dbReference type="EMBL" id="MBG6087714.1"/>
    </source>
</evidence>
<sequence>MSGFASTRLEPASGGGLRGAVRAEWSKTWSVRSTWWCLLAGGVLMGLGAVQFSIFTVNANGNDDPSDDKGVVAVGLIPMAALDLVQYALIGLAMLLITAEYAGGVIRTTLQWVPRRGVMLLAKTAVAAVAGGVAGIVLAVLGTAVAVPMLGRWGRFEVAGWLGDILAVGCYIALISVFTLGLGAALRSGVGTLIAVFLLLAVLPAVLQASDVTVLERAAGYLPGVAGASFMRGENEAYPSWVGLPILACWAAAAVAAGYATLRRRDA</sequence>
<evidence type="ECO:0000256" key="1">
    <source>
        <dbReference type="SAM" id="Phobius"/>
    </source>
</evidence>
<dbReference type="Proteomes" id="UP000614047">
    <property type="component" value="Unassembled WGS sequence"/>
</dbReference>
<keyword evidence="1" id="KW-0812">Transmembrane</keyword>
<feature type="transmembrane region" description="Helical" evidence="1">
    <location>
        <begin position="189"/>
        <end position="207"/>
    </location>
</feature>
<feature type="transmembrane region" description="Helical" evidence="1">
    <location>
        <begin position="75"/>
        <end position="99"/>
    </location>
</feature>
<dbReference type="RefSeq" id="WP_197010536.1">
    <property type="nucleotide sequence ID" value="NZ_BAABES010000008.1"/>
</dbReference>
<evidence type="ECO:0000313" key="3">
    <source>
        <dbReference type="Proteomes" id="UP000614047"/>
    </source>
</evidence>
<dbReference type="EMBL" id="JADOUA010000001">
    <property type="protein sequence ID" value="MBG6087714.1"/>
    <property type="molecule type" value="Genomic_DNA"/>
</dbReference>
<keyword evidence="1" id="KW-1133">Transmembrane helix</keyword>
<dbReference type="AlphaFoldDB" id="A0A931DF84"/>
<feature type="transmembrane region" description="Helical" evidence="1">
    <location>
        <begin position="158"/>
        <end position="182"/>
    </location>
</feature>
<keyword evidence="3" id="KW-1185">Reference proteome</keyword>
<feature type="transmembrane region" description="Helical" evidence="1">
    <location>
        <begin position="241"/>
        <end position="262"/>
    </location>
</feature>
<gene>
    <name evidence="2" type="ORF">IW256_001827</name>
</gene>
<comment type="caution">
    <text evidence="2">The sequence shown here is derived from an EMBL/GenBank/DDBJ whole genome shotgun (WGS) entry which is preliminary data.</text>
</comment>
<accession>A0A931DF84</accession>